<keyword evidence="5 10" id="KW-0732">Signal</keyword>
<feature type="region of interest" description="Disordered" evidence="9">
    <location>
        <begin position="392"/>
        <end position="411"/>
    </location>
</feature>
<evidence type="ECO:0000256" key="7">
    <source>
        <dbReference type="ARBA" id="ARBA00023180"/>
    </source>
</evidence>
<keyword evidence="4" id="KW-0336">GPI-anchor</keyword>
<sequence>MHQQFKTAAVVLVVAVTTWNRGVEAGNVASGDNRHTFEKLCAIIRAAEATVEVPTTSVDPEKLYQYIQKLNMSVATKTWQDMFVSKPDPLELHTDPTKASIKGRGFEGSWQDWMAAITAVKDKQPHEELKNSGFLKLSDNDKAEVRAVMADVARQAEALISHFRAQTKPESEPTATSIEATLKEAAYGDSSTTAASVTFAQMFGTAPTGSAAREATCKAGNGGANPKSISAVITCVCYDNNAGVADPCIVTKTASTPWNAAGSQQPDATQAKDIIQLCGKQDTFIATAASVEKLIHGVTEGITTVTTAEYIGTFKNSNCDGTAANGVCVEIPNCTAGPTAALNKMYWYTALTQTLEQLKTTEARRHQAQHVAIQLEALKNQAKYLATRPKMPLAASKPHASGAASKETKEDATDCYKHDNKNATCPKDRCTYDEKEKKCNPIKTVAEEETPATGDGTAGGAAATEKCKGKLEPECTKAPECKWENNACKDSSILANKQFALMFSAAFAALLF</sequence>
<dbReference type="EMBL" id="CZPT02000260">
    <property type="protein sequence ID" value="SCU65273.1"/>
    <property type="molecule type" value="Genomic_DNA"/>
</dbReference>
<keyword evidence="3" id="KW-1003">Cell membrane</keyword>
<keyword evidence="14" id="KW-1185">Reference proteome</keyword>
<evidence type="ECO:0000256" key="2">
    <source>
        <dbReference type="ARBA" id="ARBA00004609"/>
    </source>
</evidence>
<feature type="domain" description="Trypanosome variant surface glycoprotein C-terminal" evidence="11">
    <location>
        <begin position="415"/>
        <end position="511"/>
    </location>
</feature>
<dbReference type="RefSeq" id="XP_067076899.1">
    <property type="nucleotide sequence ID" value="XM_067220798.1"/>
</dbReference>
<evidence type="ECO:0000256" key="10">
    <source>
        <dbReference type="SAM" id="SignalP"/>
    </source>
</evidence>
<dbReference type="Pfam" id="PF10659">
    <property type="entry name" value="Trypan_glycop_C"/>
    <property type="match status" value="1"/>
</dbReference>
<evidence type="ECO:0000256" key="4">
    <source>
        <dbReference type="ARBA" id="ARBA00022622"/>
    </source>
</evidence>
<dbReference type="GO" id="GO:0098552">
    <property type="term" value="C:side of membrane"/>
    <property type="evidence" value="ECO:0007669"/>
    <property type="project" value="UniProtKB-KW"/>
</dbReference>
<comment type="caution">
    <text evidence="13">The sequence shown here is derived from an EMBL/GenBank/DDBJ whole genome shotgun (WGS) entry which is preliminary data.</text>
</comment>
<accession>A0A1G4I0X2</accession>
<feature type="signal peptide" evidence="10">
    <location>
        <begin position="1"/>
        <end position="25"/>
    </location>
</feature>
<dbReference type="GeneID" id="92379507"/>
<dbReference type="VEuPathDB" id="TriTrypDB:TEOVI_000556700"/>
<dbReference type="InterPro" id="IPR019609">
    <property type="entry name" value="Variant_surf_glycoprt_trypan_C"/>
</dbReference>
<dbReference type="AlphaFoldDB" id="A0A1G4I0X2"/>
<evidence type="ECO:0000256" key="3">
    <source>
        <dbReference type="ARBA" id="ARBA00022475"/>
    </source>
</evidence>
<keyword evidence="8" id="KW-0449">Lipoprotein</keyword>
<reference evidence="13" key="1">
    <citation type="submission" date="2016-09" db="EMBL/GenBank/DDBJ databases">
        <authorList>
            <person name="Hebert L."/>
            <person name="Moumen B."/>
        </authorList>
    </citation>
    <scope>NUCLEOTIDE SEQUENCE [LARGE SCALE GENOMIC DNA]</scope>
    <source>
        <strain evidence="13">OVI</strain>
    </source>
</reference>
<evidence type="ECO:0000256" key="1">
    <source>
        <dbReference type="ARBA" id="ARBA00002523"/>
    </source>
</evidence>
<proteinExistence type="predicted"/>
<dbReference type="Proteomes" id="UP000195570">
    <property type="component" value="Unassembled WGS sequence"/>
</dbReference>
<dbReference type="InterPro" id="IPR025932">
    <property type="entry name" value="Trypano_VSG_B_N_dom"/>
</dbReference>
<evidence type="ECO:0000259" key="11">
    <source>
        <dbReference type="Pfam" id="PF10659"/>
    </source>
</evidence>
<evidence type="ECO:0000256" key="9">
    <source>
        <dbReference type="SAM" id="MobiDB-lite"/>
    </source>
</evidence>
<keyword evidence="6" id="KW-0472">Membrane</keyword>
<dbReference type="GO" id="GO:0005886">
    <property type="term" value="C:plasma membrane"/>
    <property type="evidence" value="ECO:0007669"/>
    <property type="project" value="UniProtKB-SubCell"/>
</dbReference>
<dbReference type="Gene3D" id="3.30.1680.40">
    <property type="match status" value="1"/>
</dbReference>
<organism evidence="13 14">
    <name type="scientific">Trypanosoma equiperdum</name>
    <dbReference type="NCBI Taxonomy" id="5694"/>
    <lineage>
        <taxon>Eukaryota</taxon>
        <taxon>Discoba</taxon>
        <taxon>Euglenozoa</taxon>
        <taxon>Kinetoplastea</taxon>
        <taxon>Metakinetoplastina</taxon>
        <taxon>Trypanosomatida</taxon>
        <taxon>Trypanosomatidae</taxon>
        <taxon>Trypanosoma</taxon>
    </lineage>
</organism>
<gene>
    <name evidence="13" type="ORF">TEOVI_000556700</name>
</gene>
<evidence type="ECO:0000256" key="6">
    <source>
        <dbReference type="ARBA" id="ARBA00023136"/>
    </source>
</evidence>
<dbReference type="Pfam" id="PF13206">
    <property type="entry name" value="VSG_B"/>
    <property type="match status" value="1"/>
</dbReference>
<comment type="function">
    <text evidence="1">VSG forms a coat on the surface of the parasite. The trypanosome evades the immune response of the host by expressing a series of antigenically distinct VSGs from an estimated 1000 VSG genes.</text>
</comment>
<evidence type="ECO:0000256" key="5">
    <source>
        <dbReference type="ARBA" id="ARBA00022729"/>
    </source>
</evidence>
<evidence type="ECO:0000256" key="8">
    <source>
        <dbReference type="ARBA" id="ARBA00023288"/>
    </source>
</evidence>
<feature type="chain" id="PRO_5009235079" evidence="10">
    <location>
        <begin position="26"/>
        <end position="512"/>
    </location>
</feature>
<evidence type="ECO:0000259" key="12">
    <source>
        <dbReference type="Pfam" id="PF13206"/>
    </source>
</evidence>
<keyword evidence="7" id="KW-0325">Glycoprotein</keyword>
<feature type="domain" description="Trypanosome variant surface glycoprotein B-type N-terminal" evidence="12">
    <location>
        <begin position="24"/>
        <end position="376"/>
    </location>
</feature>
<evidence type="ECO:0000313" key="14">
    <source>
        <dbReference type="Proteomes" id="UP000195570"/>
    </source>
</evidence>
<evidence type="ECO:0000313" key="13">
    <source>
        <dbReference type="EMBL" id="SCU65273.1"/>
    </source>
</evidence>
<name>A0A1G4I0X2_TRYEQ</name>
<comment type="subcellular location">
    <subcellularLocation>
        <location evidence="2">Cell membrane</location>
        <topology evidence="2">Lipid-anchor</topology>
        <topology evidence="2">GPI-anchor</topology>
    </subcellularLocation>
</comment>
<protein>
    <submittedName>
        <fullName evidence="13">Variant surface glycoprotein (VSG), putative</fullName>
    </submittedName>
</protein>